<accession>A0A6S6S5W2</accession>
<protein>
    <submittedName>
        <fullName evidence="1">Uncharacterized protein</fullName>
    </submittedName>
</protein>
<proteinExistence type="predicted"/>
<evidence type="ECO:0000313" key="1">
    <source>
        <dbReference type="EMBL" id="CAA6799684.1"/>
    </source>
</evidence>
<name>A0A6S6S5W2_9BACT</name>
<gene>
    <name evidence="1" type="ORF">HELGO_WM31366</name>
</gene>
<organism evidence="1">
    <name type="scientific">uncultured Sulfurovum sp</name>
    <dbReference type="NCBI Taxonomy" id="269237"/>
    <lineage>
        <taxon>Bacteria</taxon>
        <taxon>Pseudomonadati</taxon>
        <taxon>Campylobacterota</taxon>
        <taxon>Epsilonproteobacteria</taxon>
        <taxon>Campylobacterales</taxon>
        <taxon>Sulfurovaceae</taxon>
        <taxon>Sulfurovum</taxon>
        <taxon>environmental samples</taxon>
    </lineage>
</organism>
<reference evidence="1" key="1">
    <citation type="submission" date="2020-01" db="EMBL/GenBank/DDBJ databases">
        <authorList>
            <person name="Meier V. D."/>
            <person name="Meier V D."/>
        </authorList>
    </citation>
    <scope>NUCLEOTIDE SEQUENCE</scope>
    <source>
        <strain evidence="1">HLG_WM_MAG_03</strain>
    </source>
</reference>
<dbReference type="AlphaFoldDB" id="A0A6S6S5W2"/>
<dbReference type="EMBL" id="CACVAR010000055">
    <property type="protein sequence ID" value="CAA6799684.1"/>
    <property type="molecule type" value="Genomic_DNA"/>
</dbReference>
<sequence length="144" mass="17322">MCKIGLTTKENPLDRINESITSNPYYELFNCYNMAKIKISKKELYNFEKYLHKKVGQNIYHLSGNKSEWIRMSPFEAVKEIEYYINRSFGKADLYSGDYEDVAHKLKIENRPDPMIYVLKSRVEYNETQEYIDYLMKFHKYPVE</sequence>